<dbReference type="InterPro" id="IPR050194">
    <property type="entry name" value="Glycosyltransferase_grp1"/>
</dbReference>
<dbReference type="GO" id="GO:0071793">
    <property type="term" value="P:bacillithiol biosynthetic process"/>
    <property type="evidence" value="ECO:0007669"/>
    <property type="project" value="InterPro"/>
</dbReference>
<dbReference type="PANTHER" id="PTHR45947">
    <property type="entry name" value="SULFOQUINOVOSYL TRANSFERASE SQD2"/>
    <property type="match status" value="1"/>
</dbReference>
<dbReference type="OrthoDB" id="9810929at2"/>
<dbReference type="Pfam" id="PF00534">
    <property type="entry name" value="Glycos_transf_1"/>
    <property type="match status" value="1"/>
</dbReference>
<dbReference type="InterPro" id="IPR028098">
    <property type="entry name" value="Glyco_trans_4-like_N"/>
</dbReference>
<dbReference type="PANTHER" id="PTHR45947:SF15">
    <property type="entry name" value="TEICHURONIC ACID BIOSYNTHESIS GLYCOSYLTRANSFERASE TUAC-RELATED"/>
    <property type="match status" value="1"/>
</dbReference>
<evidence type="ECO:0000259" key="2">
    <source>
        <dbReference type="Pfam" id="PF13439"/>
    </source>
</evidence>
<feature type="domain" description="Glycosyltransferase subfamily 4-like N-terminal" evidence="2">
    <location>
        <begin position="14"/>
        <end position="179"/>
    </location>
</feature>
<dbReference type="AlphaFoldDB" id="A0A1I5VS74"/>
<dbReference type="SUPFAM" id="SSF53756">
    <property type="entry name" value="UDP-Glycosyltransferase/glycogen phosphorylase"/>
    <property type="match status" value="1"/>
</dbReference>
<accession>A0A1I5VS74</accession>
<dbReference type="EMBL" id="FOXU01000001">
    <property type="protein sequence ID" value="SFQ10315.1"/>
    <property type="molecule type" value="Genomic_DNA"/>
</dbReference>
<dbReference type="Proteomes" id="UP000198734">
    <property type="component" value="Unassembled WGS sequence"/>
</dbReference>
<evidence type="ECO:0000313" key="4">
    <source>
        <dbReference type="Proteomes" id="UP000198734"/>
    </source>
</evidence>
<dbReference type="NCBIfam" id="TIGR03999">
    <property type="entry name" value="thiol_BshA"/>
    <property type="match status" value="1"/>
</dbReference>
<sequence>MRKLKIGITCYPSVGGSGVIATELGKMLAAKGHEIHFITSGIPFRLNKISPKITFHQVEVNSYSVFQYAPYDIALANKMAEVIVDEQLDVLHVHYAIPHAVCAILAKDMANSDIGIVTTLHGTDITVLGYDSSLKGAIKYGIEKSDVVTAVSHSLGQETMDLISPNKDIETIYNFIDEQEYTKKDAGNLKELLGIKPHEKVVIHVSNFRKVKHVPDIVQSFKLIHEEVPSKLLLVGDGPEKHPIMESIKGTSIENDVLFLGKQENLSELYSIADLMLLLSEKESFGLVLLEAMACGVPCIGTNVGGIPEVITNGENGFIVELGDWKKVAEHGVEVLQNPSLHKQIVDRSLEVIRDRFSSKSIVEQYEEMYERVARK</sequence>
<dbReference type="Gene3D" id="3.40.50.2000">
    <property type="entry name" value="Glycogen Phosphorylase B"/>
    <property type="match status" value="2"/>
</dbReference>
<feature type="domain" description="Glycosyl transferase family 1" evidence="1">
    <location>
        <begin position="192"/>
        <end position="347"/>
    </location>
</feature>
<gene>
    <name evidence="3" type="ORF">SAMN05421670_0944</name>
</gene>
<dbReference type="InterPro" id="IPR001296">
    <property type="entry name" value="Glyco_trans_1"/>
</dbReference>
<evidence type="ECO:0000259" key="1">
    <source>
        <dbReference type="Pfam" id="PF00534"/>
    </source>
</evidence>
<dbReference type="InterPro" id="IPR023881">
    <property type="entry name" value="Thiol_BshA"/>
</dbReference>
<dbReference type="GO" id="GO:0016757">
    <property type="term" value="F:glycosyltransferase activity"/>
    <property type="evidence" value="ECO:0007669"/>
    <property type="project" value="InterPro"/>
</dbReference>
<dbReference type="RefSeq" id="WP_093534651.1">
    <property type="nucleotide sequence ID" value="NZ_FOXU01000001.1"/>
</dbReference>
<keyword evidence="4" id="KW-1185">Reference proteome</keyword>
<organism evidence="3 4">
    <name type="scientific">Psychrobacillus psychrotolerans</name>
    <dbReference type="NCBI Taxonomy" id="126156"/>
    <lineage>
        <taxon>Bacteria</taxon>
        <taxon>Bacillati</taxon>
        <taxon>Bacillota</taxon>
        <taxon>Bacilli</taxon>
        <taxon>Bacillales</taxon>
        <taxon>Bacillaceae</taxon>
        <taxon>Psychrobacillus</taxon>
    </lineage>
</organism>
<dbReference type="Pfam" id="PF13439">
    <property type="entry name" value="Glyco_transf_4"/>
    <property type="match status" value="1"/>
</dbReference>
<proteinExistence type="predicted"/>
<evidence type="ECO:0000313" key="3">
    <source>
        <dbReference type="EMBL" id="SFQ10315.1"/>
    </source>
</evidence>
<name>A0A1I5VS74_9BACI</name>
<reference evidence="4" key="1">
    <citation type="submission" date="2016-10" db="EMBL/GenBank/DDBJ databases">
        <authorList>
            <person name="Varghese N."/>
            <person name="Submissions S."/>
        </authorList>
    </citation>
    <scope>NUCLEOTIDE SEQUENCE [LARGE SCALE GENOMIC DNA]</scope>
    <source>
        <strain evidence="4">DSM 11706</strain>
    </source>
</reference>
<protein>
    <submittedName>
        <fullName evidence="3">N-acetyl-alpha-D-glucosaminyl L-malate synthase BshA</fullName>
    </submittedName>
</protein>
<dbReference type="STRING" id="126156.SAMN05421670_0944"/>